<evidence type="ECO:0000313" key="2">
    <source>
        <dbReference type="Proteomes" id="UP000192847"/>
    </source>
</evidence>
<feature type="non-terminal residue" evidence="1">
    <location>
        <position position="1"/>
    </location>
</feature>
<name>A0ABX3TCL4_9MYCO</name>
<evidence type="ECO:0000313" key="1">
    <source>
        <dbReference type="EMBL" id="ORB76536.1"/>
    </source>
</evidence>
<comment type="caution">
    <text evidence="1">The sequence shown here is derived from an EMBL/GenBank/DDBJ whole genome shotgun (WGS) entry which is preliminary data.</text>
</comment>
<keyword evidence="2" id="KW-1185">Reference proteome</keyword>
<feature type="non-terminal residue" evidence="1">
    <location>
        <position position="170"/>
    </location>
</feature>
<dbReference type="Proteomes" id="UP000192847">
    <property type="component" value="Unassembled WGS sequence"/>
</dbReference>
<gene>
    <name evidence="1" type="ORF">BST46_29550</name>
</gene>
<reference evidence="1 2" key="1">
    <citation type="submission" date="2017-02" db="EMBL/GenBank/DDBJ databases">
        <title>The new phylogeny of genus Mycobacterium.</title>
        <authorList>
            <person name="Tortoli E."/>
            <person name="Trovato A."/>
            <person name="Cirillo D.M."/>
        </authorList>
    </citation>
    <scope>NUCLEOTIDE SEQUENCE [LARGE SCALE GENOMIC DNA]</scope>
    <source>
        <strain evidence="1 2">CCUG 56329</strain>
    </source>
</reference>
<protein>
    <submittedName>
        <fullName evidence="1">AAA family ATPase</fullName>
    </submittedName>
</protein>
<accession>A0ABX3TCL4</accession>
<dbReference type="EMBL" id="MVIL01000706">
    <property type="protein sequence ID" value="ORB76536.1"/>
    <property type="molecule type" value="Genomic_DNA"/>
</dbReference>
<proteinExistence type="predicted"/>
<sequence length="170" mass="18649">MPGSIPLATSNVNSELTQYLQDSWKAIIDADVDGPNSEPARIDTAKPLFGQRSLTKRLARTVFFGAAPTIGSAHKGLERQRVFLGTAVPGDVPGNFHSALTQLGDRATYFYSGSGKYWYDLQANITRTAKDQAERLHKEDVWAEIVRRLQSQAKSRGDFAGLHVCPESNA</sequence>
<organism evidence="1 2">
    <name type="scientific">Mycobacterium timonense</name>
    <dbReference type="NCBI Taxonomy" id="701043"/>
    <lineage>
        <taxon>Bacteria</taxon>
        <taxon>Bacillati</taxon>
        <taxon>Actinomycetota</taxon>
        <taxon>Actinomycetes</taxon>
        <taxon>Mycobacteriales</taxon>
        <taxon>Mycobacteriaceae</taxon>
        <taxon>Mycobacterium</taxon>
        <taxon>Mycobacterium avium complex (MAC)</taxon>
    </lineage>
</organism>